<comment type="subcellular location">
    <subcellularLocation>
        <location evidence="1">Membrane</location>
        <topology evidence="1">Multi-pass membrane protein</topology>
    </subcellularLocation>
</comment>
<keyword evidence="6 9" id="KW-0472">Membrane</keyword>
<feature type="transmembrane region" description="Helical" evidence="9">
    <location>
        <begin position="1097"/>
        <end position="1116"/>
    </location>
</feature>
<feature type="region of interest" description="Disordered" evidence="8">
    <location>
        <begin position="458"/>
        <end position="486"/>
    </location>
</feature>
<dbReference type="EMBL" id="BSXT01000706">
    <property type="protein sequence ID" value="GMF32684.1"/>
    <property type="molecule type" value="Genomic_DNA"/>
</dbReference>
<proteinExistence type="predicted"/>
<keyword evidence="5" id="KW-0406">Ion transport</keyword>
<evidence type="ECO:0000256" key="2">
    <source>
        <dbReference type="ARBA" id="ARBA00022448"/>
    </source>
</evidence>
<dbReference type="Gene3D" id="1.10.287.70">
    <property type="match status" value="4"/>
</dbReference>
<dbReference type="Pfam" id="PF00027">
    <property type="entry name" value="cNMP_binding"/>
    <property type="match status" value="2"/>
</dbReference>
<evidence type="ECO:0000256" key="3">
    <source>
        <dbReference type="ARBA" id="ARBA00022692"/>
    </source>
</evidence>
<keyword evidence="2" id="KW-0813">Transport</keyword>
<keyword evidence="7" id="KW-0407">Ion channel</keyword>
<dbReference type="GO" id="GO:0005221">
    <property type="term" value="F:intracellularly cyclic nucleotide-activated monoatomic cation channel activity"/>
    <property type="evidence" value="ECO:0007669"/>
    <property type="project" value="InterPro"/>
</dbReference>
<feature type="domain" description="Cyclic nucleotide-binding" evidence="10">
    <location>
        <begin position="256"/>
        <end position="354"/>
    </location>
</feature>
<dbReference type="Gene3D" id="2.60.120.10">
    <property type="entry name" value="Jelly Rolls"/>
    <property type="match status" value="4"/>
</dbReference>
<feature type="transmembrane region" description="Helical" evidence="9">
    <location>
        <begin position="1136"/>
        <end position="1159"/>
    </location>
</feature>
<keyword evidence="7" id="KW-1071">Ligand-gated ion channel</keyword>
<dbReference type="Proteomes" id="UP001165121">
    <property type="component" value="Unassembled WGS sequence"/>
</dbReference>
<reference evidence="11" key="1">
    <citation type="submission" date="2023-04" db="EMBL/GenBank/DDBJ databases">
        <title>Phytophthora fragariaefolia NBRC 109709.</title>
        <authorList>
            <person name="Ichikawa N."/>
            <person name="Sato H."/>
            <person name="Tonouchi N."/>
        </authorList>
    </citation>
    <scope>NUCLEOTIDE SEQUENCE</scope>
    <source>
        <strain evidence="11">NBRC 109709</strain>
    </source>
</reference>
<dbReference type="Pfam" id="PF00520">
    <property type="entry name" value="Ion_trans"/>
    <property type="match status" value="2"/>
</dbReference>
<feature type="transmembrane region" description="Helical" evidence="9">
    <location>
        <begin position="149"/>
        <end position="177"/>
    </location>
</feature>
<dbReference type="OrthoDB" id="421226at2759"/>
<keyword evidence="12" id="KW-1185">Reference proteome</keyword>
<feature type="transmembrane region" description="Helical" evidence="9">
    <location>
        <begin position="697"/>
        <end position="718"/>
    </location>
</feature>
<dbReference type="InterPro" id="IPR005821">
    <property type="entry name" value="Ion_trans_dom"/>
</dbReference>
<feature type="domain" description="Cyclic nucleotide-binding" evidence="10">
    <location>
        <begin position="915"/>
        <end position="1001"/>
    </location>
</feature>
<feature type="transmembrane region" description="Helical" evidence="9">
    <location>
        <begin position="649"/>
        <end position="673"/>
    </location>
</feature>
<feature type="region of interest" description="Disordered" evidence="8">
    <location>
        <begin position="2297"/>
        <end position="2343"/>
    </location>
</feature>
<evidence type="ECO:0000256" key="6">
    <source>
        <dbReference type="ARBA" id="ARBA00023136"/>
    </source>
</evidence>
<feature type="transmembrane region" description="Helical" evidence="9">
    <location>
        <begin position="1290"/>
        <end position="1308"/>
    </location>
</feature>
<organism evidence="11 12">
    <name type="scientific">Phytophthora fragariaefolia</name>
    <dbReference type="NCBI Taxonomy" id="1490495"/>
    <lineage>
        <taxon>Eukaryota</taxon>
        <taxon>Sar</taxon>
        <taxon>Stramenopiles</taxon>
        <taxon>Oomycota</taxon>
        <taxon>Peronosporomycetes</taxon>
        <taxon>Peronosporales</taxon>
        <taxon>Peronosporaceae</taxon>
        <taxon>Phytophthora</taxon>
    </lineage>
</organism>
<feature type="compositionally biased region" description="Basic and acidic residues" evidence="8">
    <location>
        <begin position="2304"/>
        <end position="2313"/>
    </location>
</feature>
<dbReference type="PROSITE" id="PS50042">
    <property type="entry name" value="CNMP_BINDING_3"/>
    <property type="match status" value="4"/>
</dbReference>
<evidence type="ECO:0000256" key="7">
    <source>
        <dbReference type="ARBA" id="ARBA00023286"/>
    </source>
</evidence>
<feature type="transmembrane region" description="Helical" evidence="9">
    <location>
        <begin position="571"/>
        <end position="588"/>
    </location>
</feature>
<name>A0A9W6X6V2_9STRA</name>
<feature type="domain" description="Cyclic nucleotide-binding" evidence="10">
    <location>
        <begin position="1392"/>
        <end position="1568"/>
    </location>
</feature>
<feature type="transmembrane region" description="Helical" evidence="9">
    <location>
        <begin position="1061"/>
        <end position="1085"/>
    </location>
</feature>
<feature type="transmembrane region" description="Helical" evidence="9">
    <location>
        <begin position="794"/>
        <end position="814"/>
    </location>
</feature>
<dbReference type="SUPFAM" id="SSF81324">
    <property type="entry name" value="Voltage-gated potassium channels"/>
    <property type="match status" value="4"/>
</dbReference>
<accession>A0A9W6X6V2</accession>
<dbReference type="GO" id="GO:0016020">
    <property type="term" value="C:membrane"/>
    <property type="evidence" value="ECO:0007669"/>
    <property type="project" value="UniProtKB-SubCell"/>
</dbReference>
<evidence type="ECO:0000313" key="12">
    <source>
        <dbReference type="Proteomes" id="UP001165121"/>
    </source>
</evidence>
<evidence type="ECO:0000313" key="11">
    <source>
        <dbReference type="EMBL" id="GMF32684.1"/>
    </source>
</evidence>
<dbReference type="Gene3D" id="1.10.287.630">
    <property type="entry name" value="Helix hairpin bin"/>
    <property type="match status" value="2"/>
</dbReference>
<evidence type="ECO:0000256" key="4">
    <source>
        <dbReference type="ARBA" id="ARBA00022989"/>
    </source>
</evidence>
<dbReference type="PANTHER" id="PTHR45638">
    <property type="entry name" value="CYCLIC NUCLEOTIDE-GATED CATION CHANNEL SUBUNIT A"/>
    <property type="match status" value="1"/>
</dbReference>
<evidence type="ECO:0000256" key="9">
    <source>
        <dbReference type="SAM" id="Phobius"/>
    </source>
</evidence>
<evidence type="ECO:0000256" key="8">
    <source>
        <dbReference type="SAM" id="MobiDB-lite"/>
    </source>
</evidence>
<dbReference type="GO" id="GO:0044877">
    <property type="term" value="F:protein-containing complex binding"/>
    <property type="evidence" value="ECO:0007669"/>
    <property type="project" value="TreeGrafter"/>
</dbReference>
<sequence>MGFYDGGDVTRDAAKSRRRYVRSPRFVLDLVALLPLSALPVQRSVSIAFFEMHKFLRVWRIPKYIAQLDDVYAKYFVVLKMFKVLVGILLLSHFLACARFLFGYDETGDDHWLPQKPDHEHSARTKYLMSIFWSFGVMTGLFEGELPHTIAAFIFTIFVAICGFMLFTYLCAMFFMISKCESGENEASEARINQFKHMLSFHHVPEELQNQAIEYLKRYYTYTESNDREAMRLLCPSIRKDIQVALMKDTVAKVVIFEGCNDQFIIAITSLLEMISLPAFFVLFHAGEKGDAMYFVNSGVLHVLVDGVKVREERKGDFFGEMSIFLNRPRYATVVTTTYCTLYRLARFHLERVLDGYPEYAKSIPKQVEDMAHQNYSEKSHPGAQLATVGKKKTISRLLRKHLQNEKVKPSLGWVVANAVAKKDVFVPAPSVAGNDDTGSTKSDFSFGAISQTSPAQDYFTNPAGRIPRTPSPTADLIPSKTQSRSPRLVEPIPVVGGDVSPSQSDCSPNQPSATTPLRVEEEYVRKASLRMLPVMQMVAAQLTWKRDPQAPFWSVVLLHKAIDFESTHRMWWILALEINLVYFWFVVPTRLAFEVLSYTSWLIAALNVLMEIVLWIDIYLNLNLSYMENSEKIWDTAWTARRYIRSKFVFDLICALPYWAMGSEFLCLLRLLRIWRVKDHLKEVDEFLHLDNKRRLILFSWLMIMLYHTFACLHFSITYVEGFSSSAHAWLPSSDLHLRRLNESHYIDLANATYAVGSSEITEVGLTQYFRSLYYACYVITALGRPVEPASDVQFGAALVFMLIGFFITAIVVDNVQKRFTASAFEQKEFYSNRTRIQLFLMRQNTPIAIHKRVSAFLDFWWSAHRGAVIGSLLEDLPTTIKNDIMKSICKPALRTLALLAGVRPVLNELEQVLIDNVKFILYGQGEVVYRQGDFAGGLFFLLEGELCVIANGGAPRSIPQGSFIGTAVLDFDSSSPSYSERVMAISGCIVLFLSREHLQLMRNTFPALPDALEALEKRFLDPKFLKASEMATASMTSSGRSVIFAWLTEFVFDPDSGVIIAWEVWVFIIMTVQCLLTVSTICFRMTLQANKAADIIILLIEVLFMIDMFVRFRLGFHEFGNKVMDLKIIKKKYIQSRAFVIDAIALTPLFFIDWGLVGLGRQELEILNLNKLVRLFKVPAQFAALESKHLKFTLQLRLFKLVYYTFILSHTLGCFWFDYRSDASHIHRSLDSQSAHNTFDTIGTHWLPDESLLDEGFPLQYFTSLFWSFGLMSATYPGELPKTISQCLFNTITLTFGFFLFAYVIGNFSDIIELMDAENREYYATLSSFRHLLTHFNLPILVQERFKAYFFFKRFHSITQEHLLESCLPPSLLTDIRMVHLQPMIMKVSFLSGMSGSVTRMLISHFNQVMVVKDEFVYRYGEEGSDMYFVFAGLLDTLVPREEELKQRASMVGRRPSIARRLPLEVTLLPKKPSIKPMLSSRKVYPRPQSEWAGDKLDTEELTKISQVTAGDYFGENALLVDSVRNAFVLAKSTSILYKLSRNSLETVFNRYPEWKKKVFRVINLQQQQMRLTHIAKLERQNSVGSTMTEEDLMNAYAERMEEAVISARYKRTSATSAISKRETFSSRADPVSHLPSKPAAKLRCGIPTVVSILFRGAPAQSSYHLAWIKVIIFATLFMSIVVPYRISFDAMEHTEWLPVVVREVENFCEVLYIADIWINWRIQRSNESVDLYEQDHRESYKSERLLYDIVAAIPLDYLFSSFSTDPLYRINRCLKLRNFLHYMDEINRRSIHKELHRLRTASTLYVVLMYWSACAYFAIAVYDHFGDNWNGWLPDASLAVPEDRHTLRLLRGCFFATTSFIKKGRTFQPDTIFHLAFCIVICFVGLLTMAFMIGEFANLFISYINNEVAYRKNHIAVELYLGRWKISGELKARTQAFLSSLWSSHRGVDYQSFLEGVPLCIRTDSILIIAQTPLRSFTNDIFRPLPRSEDTNISEKIMQDIARHLKFEGYPRGENVLVEGSITKAMYFVVRGYLFSTSEAYPNRGSSYAKGAYFGEKGILVCSVSAYTIRTLRACDLLSLCPDSLLVVLQSHRVTKLAYEIALEAVQSVRDRNRVASALTATETEWGEALVDAIRLKHADLVDSSPSFADIPSGDLSEDEINAAVRLRKQALELVEGYLCLERSIDAFGVFRSLLQLMVPNGQLQNLRGPKPELPALDTRSTMCESKGTAMTDEQQLKALEIIRRLFRNKSIISPASDTVSNKSTGSFRSKREGSVPSEVAESLVQHELARLIPSPTIKPLENRSARESTRSTTSSRQVARPPPELPPLESSHVTQTPEA</sequence>
<feature type="compositionally biased region" description="Polar residues" evidence="8">
    <location>
        <begin position="2259"/>
        <end position="2271"/>
    </location>
</feature>
<keyword evidence="3 9" id="KW-0812">Transmembrane</keyword>
<feature type="transmembrane region" description="Helical" evidence="9">
    <location>
        <begin position="1875"/>
        <end position="1896"/>
    </location>
</feature>
<dbReference type="InterPro" id="IPR000595">
    <property type="entry name" value="cNMP-bd_dom"/>
</dbReference>
<evidence type="ECO:0000259" key="10">
    <source>
        <dbReference type="PROSITE" id="PS50042"/>
    </source>
</evidence>
<gene>
    <name evidence="11" type="ORF">Pfra01_000784600</name>
</gene>
<keyword evidence="4 9" id="KW-1133">Transmembrane helix</keyword>
<feature type="transmembrane region" description="Helical" evidence="9">
    <location>
        <begin position="1203"/>
        <end position="1221"/>
    </location>
</feature>
<dbReference type="InterPro" id="IPR018490">
    <property type="entry name" value="cNMP-bd_dom_sf"/>
</dbReference>
<feature type="transmembrane region" description="Helical" evidence="9">
    <location>
        <begin position="600"/>
        <end position="621"/>
    </location>
</feature>
<feature type="transmembrane region" description="Helical" evidence="9">
    <location>
        <begin position="1806"/>
        <end position="1825"/>
    </location>
</feature>
<feature type="region of interest" description="Disordered" evidence="8">
    <location>
        <begin position="2259"/>
        <end position="2284"/>
    </location>
</feature>
<dbReference type="CDD" id="cd00038">
    <property type="entry name" value="CAP_ED"/>
    <property type="match status" value="4"/>
</dbReference>
<dbReference type="SMART" id="SM00100">
    <property type="entry name" value="cNMP"/>
    <property type="match status" value="3"/>
</dbReference>
<evidence type="ECO:0000256" key="1">
    <source>
        <dbReference type="ARBA" id="ARBA00004141"/>
    </source>
</evidence>
<protein>
    <submittedName>
        <fullName evidence="11">Unnamed protein product</fullName>
    </submittedName>
</protein>
<dbReference type="PANTHER" id="PTHR45638:SF11">
    <property type="entry name" value="CYCLIC NUCLEOTIDE-GATED CATION CHANNEL SUBUNIT A"/>
    <property type="match status" value="1"/>
</dbReference>
<feature type="transmembrane region" description="Helical" evidence="9">
    <location>
        <begin position="84"/>
        <end position="104"/>
    </location>
</feature>
<comment type="caution">
    <text evidence="11">The sequence shown here is derived from an EMBL/GenBank/DDBJ whole genome shotgun (WGS) entry which is preliminary data.</text>
</comment>
<feature type="domain" description="Cyclic nucleotide-binding" evidence="10">
    <location>
        <begin position="1995"/>
        <end position="2092"/>
    </location>
</feature>
<dbReference type="InterPro" id="IPR014710">
    <property type="entry name" value="RmlC-like_jellyroll"/>
</dbReference>
<evidence type="ECO:0000256" key="5">
    <source>
        <dbReference type="ARBA" id="ARBA00023065"/>
    </source>
</evidence>
<dbReference type="InterPro" id="IPR050866">
    <property type="entry name" value="CNG_cation_channel"/>
</dbReference>
<dbReference type="SUPFAM" id="SSF51206">
    <property type="entry name" value="cAMP-binding domain-like"/>
    <property type="match status" value="4"/>
</dbReference>